<dbReference type="EMBL" id="DWWB01000069">
    <property type="protein sequence ID" value="HJC67425.1"/>
    <property type="molecule type" value="Genomic_DNA"/>
</dbReference>
<dbReference type="AlphaFoldDB" id="A0A9D2PY81"/>
<reference evidence="1" key="2">
    <citation type="submission" date="2021-04" db="EMBL/GenBank/DDBJ databases">
        <authorList>
            <person name="Gilroy R."/>
        </authorList>
    </citation>
    <scope>NUCLEOTIDE SEQUENCE</scope>
    <source>
        <strain evidence="1">CHK198-12963</strain>
    </source>
</reference>
<dbReference type="InterPro" id="IPR014054">
    <property type="entry name" value="Phage_regulatory_Rha"/>
</dbReference>
<dbReference type="Proteomes" id="UP000823863">
    <property type="component" value="Unassembled WGS sequence"/>
</dbReference>
<name>A0A9D2PY81_9FIRM</name>
<accession>A0A9D2PY81</accession>
<dbReference type="NCBIfam" id="TIGR02681">
    <property type="entry name" value="phage_pRha"/>
    <property type="match status" value="1"/>
</dbReference>
<comment type="caution">
    <text evidence="1">The sequence shown here is derived from an EMBL/GenBank/DDBJ whole genome shotgun (WGS) entry which is preliminary data.</text>
</comment>
<evidence type="ECO:0000313" key="1">
    <source>
        <dbReference type="EMBL" id="HJC67425.1"/>
    </source>
</evidence>
<reference evidence="1" key="1">
    <citation type="journal article" date="2021" name="PeerJ">
        <title>Extensive microbial diversity within the chicken gut microbiome revealed by metagenomics and culture.</title>
        <authorList>
            <person name="Gilroy R."/>
            <person name="Ravi A."/>
            <person name="Getino M."/>
            <person name="Pursley I."/>
            <person name="Horton D.L."/>
            <person name="Alikhan N.F."/>
            <person name="Baker D."/>
            <person name="Gharbi K."/>
            <person name="Hall N."/>
            <person name="Watson M."/>
            <person name="Adriaenssens E.M."/>
            <person name="Foster-Nyarko E."/>
            <person name="Jarju S."/>
            <person name="Secka A."/>
            <person name="Antonio M."/>
            <person name="Oren A."/>
            <person name="Chaudhuri R.R."/>
            <person name="La Ragione R."/>
            <person name="Hildebrand F."/>
            <person name="Pallen M.J."/>
        </authorList>
    </citation>
    <scope>NUCLEOTIDE SEQUENCE</scope>
    <source>
        <strain evidence="1">CHK198-12963</strain>
    </source>
</reference>
<dbReference type="Pfam" id="PF09669">
    <property type="entry name" value="Phage_pRha"/>
    <property type="match status" value="1"/>
</dbReference>
<sequence length="239" mass="27220">MNDLVFIKRGQAVCDSLQVAEKFGKLHKNVVRSIVNLLENKAIINELKNELVGNGLKNEPVKMFKESQYKDAKGEYRKMYLMNRDGFTLLAMGFTGQEALIWKLKYISAFNAMEQTLLQQQSPLWKDTRSYQKAIRNQETDVIKLFVQYAESQGSTHADQYYTRFSLLANTAAGIEDRNLATVQQLHLLSQIETIISACIADGMQRNEPYKAIFTACKARIGQFQGFLGSEHMFGSLKQ</sequence>
<organism evidence="1 2">
    <name type="scientific">Candidatus Enterocloster excrementigallinarum</name>
    <dbReference type="NCBI Taxonomy" id="2838558"/>
    <lineage>
        <taxon>Bacteria</taxon>
        <taxon>Bacillati</taxon>
        <taxon>Bacillota</taxon>
        <taxon>Clostridia</taxon>
        <taxon>Lachnospirales</taxon>
        <taxon>Lachnospiraceae</taxon>
        <taxon>Enterocloster</taxon>
    </lineage>
</organism>
<gene>
    <name evidence="1" type="ORF">H9931_12065</name>
</gene>
<protein>
    <submittedName>
        <fullName evidence="1">Rha family transcriptional regulator</fullName>
    </submittedName>
</protein>
<evidence type="ECO:0000313" key="2">
    <source>
        <dbReference type="Proteomes" id="UP000823863"/>
    </source>
</evidence>
<proteinExistence type="predicted"/>